<dbReference type="EMBL" id="KN831992">
    <property type="protein sequence ID" value="KIO00971.1"/>
    <property type="molecule type" value="Genomic_DNA"/>
</dbReference>
<gene>
    <name evidence="1" type="ORF">M404DRAFT_89666</name>
</gene>
<dbReference type="HOGENOM" id="CLU_003921_8_2_1"/>
<dbReference type="Gene3D" id="2.40.70.10">
    <property type="entry name" value="Acid Proteases"/>
    <property type="match status" value="1"/>
</dbReference>
<organism evidence="1 2">
    <name type="scientific">Pisolithus tinctorius Marx 270</name>
    <dbReference type="NCBI Taxonomy" id="870435"/>
    <lineage>
        <taxon>Eukaryota</taxon>
        <taxon>Fungi</taxon>
        <taxon>Dikarya</taxon>
        <taxon>Basidiomycota</taxon>
        <taxon>Agaricomycotina</taxon>
        <taxon>Agaricomycetes</taxon>
        <taxon>Agaricomycetidae</taxon>
        <taxon>Boletales</taxon>
        <taxon>Sclerodermatineae</taxon>
        <taxon>Pisolithaceae</taxon>
        <taxon>Pisolithus</taxon>
    </lineage>
</organism>
<reference evidence="1 2" key="1">
    <citation type="submission" date="2014-04" db="EMBL/GenBank/DDBJ databases">
        <authorList>
            <consortium name="DOE Joint Genome Institute"/>
            <person name="Kuo A."/>
            <person name="Kohler A."/>
            <person name="Costa M.D."/>
            <person name="Nagy L.G."/>
            <person name="Floudas D."/>
            <person name="Copeland A."/>
            <person name="Barry K.W."/>
            <person name="Cichocki N."/>
            <person name="Veneault-Fourrey C."/>
            <person name="LaButti K."/>
            <person name="Lindquist E.A."/>
            <person name="Lipzen A."/>
            <person name="Lundell T."/>
            <person name="Morin E."/>
            <person name="Murat C."/>
            <person name="Sun H."/>
            <person name="Tunlid A."/>
            <person name="Henrissat B."/>
            <person name="Grigoriev I.V."/>
            <person name="Hibbett D.S."/>
            <person name="Martin F."/>
            <person name="Nordberg H.P."/>
            <person name="Cantor M.N."/>
            <person name="Hua S.X."/>
        </authorList>
    </citation>
    <scope>NUCLEOTIDE SEQUENCE [LARGE SCALE GENOMIC DNA]</scope>
    <source>
        <strain evidence="1 2">Marx 270</strain>
    </source>
</reference>
<name>A0A0C3P0D5_PISTI</name>
<evidence type="ECO:0008006" key="3">
    <source>
        <dbReference type="Google" id="ProtNLM"/>
    </source>
</evidence>
<dbReference type="InParanoid" id="A0A0C3P0D5"/>
<keyword evidence="2" id="KW-1185">Reference proteome</keyword>
<dbReference type="InterPro" id="IPR021109">
    <property type="entry name" value="Peptidase_aspartic_dom_sf"/>
</dbReference>
<dbReference type="Proteomes" id="UP000054217">
    <property type="component" value="Unassembled WGS sequence"/>
</dbReference>
<evidence type="ECO:0000313" key="2">
    <source>
        <dbReference type="Proteomes" id="UP000054217"/>
    </source>
</evidence>
<feature type="non-terminal residue" evidence="1">
    <location>
        <position position="72"/>
    </location>
</feature>
<reference evidence="2" key="2">
    <citation type="submission" date="2015-01" db="EMBL/GenBank/DDBJ databases">
        <title>Evolutionary Origins and Diversification of the Mycorrhizal Mutualists.</title>
        <authorList>
            <consortium name="DOE Joint Genome Institute"/>
            <consortium name="Mycorrhizal Genomics Consortium"/>
            <person name="Kohler A."/>
            <person name="Kuo A."/>
            <person name="Nagy L.G."/>
            <person name="Floudas D."/>
            <person name="Copeland A."/>
            <person name="Barry K.W."/>
            <person name="Cichocki N."/>
            <person name="Veneault-Fourrey C."/>
            <person name="LaButti K."/>
            <person name="Lindquist E.A."/>
            <person name="Lipzen A."/>
            <person name="Lundell T."/>
            <person name="Morin E."/>
            <person name="Murat C."/>
            <person name="Riley R."/>
            <person name="Ohm R."/>
            <person name="Sun H."/>
            <person name="Tunlid A."/>
            <person name="Henrissat B."/>
            <person name="Grigoriev I.V."/>
            <person name="Hibbett D.S."/>
            <person name="Martin F."/>
        </authorList>
    </citation>
    <scope>NUCLEOTIDE SEQUENCE [LARGE SCALE GENOMIC DNA]</scope>
    <source>
        <strain evidence="2">Marx 270</strain>
    </source>
</reference>
<sequence length="72" mass="8223">SKDETLGLVQDALLRIGPAEVQVLIQVIKSAPFNILLGRPFLCVIQARTQDFRNRQQTLEFTDLETDKRIQI</sequence>
<protein>
    <recommendedName>
        <fullName evidence="3">Reverse transcriptase domain-containing protein</fullName>
    </recommendedName>
</protein>
<dbReference type="OrthoDB" id="3202009at2759"/>
<dbReference type="STRING" id="870435.A0A0C3P0D5"/>
<evidence type="ECO:0000313" key="1">
    <source>
        <dbReference type="EMBL" id="KIO00971.1"/>
    </source>
</evidence>
<accession>A0A0C3P0D5</accession>
<feature type="non-terminal residue" evidence="1">
    <location>
        <position position="1"/>
    </location>
</feature>
<proteinExistence type="predicted"/>
<dbReference type="AlphaFoldDB" id="A0A0C3P0D5"/>